<keyword evidence="7" id="KW-1185">Reference proteome</keyword>
<accession>A0AAE0KY07</accession>
<feature type="transmembrane region" description="Helical" evidence="5">
    <location>
        <begin position="42"/>
        <end position="61"/>
    </location>
</feature>
<keyword evidence="3 5" id="KW-1133">Transmembrane helix</keyword>
<dbReference type="GO" id="GO:0005385">
    <property type="term" value="F:zinc ion transmembrane transporter activity"/>
    <property type="evidence" value="ECO:0007669"/>
    <property type="project" value="TreeGrafter"/>
</dbReference>
<gene>
    <name evidence="6" type="ORF">CYMTET_26468</name>
</gene>
<dbReference type="Pfam" id="PF02535">
    <property type="entry name" value="Zip"/>
    <property type="match status" value="1"/>
</dbReference>
<dbReference type="GO" id="GO:0016020">
    <property type="term" value="C:membrane"/>
    <property type="evidence" value="ECO:0007669"/>
    <property type="project" value="UniProtKB-SubCell"/>
</dbReference>
<evidence type="ECO:0000256" key="1">
    <source>
        <dbReference type="ARBA" id="ARBA00004141"/>
    </source>
</evidence>
<feature type="transmembrane region" description="Helical" evidence="5">
    <location>
        <begin position="311"/>
        <end position="330"/>
    </location>
</feature>
<organism evidence="6 7">
    <name type="scientific">Cymbomonas tetramitiformis</name>
    <dbReference type="NCBI Taxonomy" id="36881"/>
    <lineage>
        <taxon>Eukaryota</taxon>
        <taxon>Viridiplantae</taxon>
        <taxon>Chlorophyta</taxon>
        <taxon>Pyramimonadophyceae</taxon>
        <taxon>Pyramimonadales</taxon>
        <taxon>Pyramimonadaceae</taxon>
        <taxon>Cymbomonas</taxon>
    </lineage>
</organism>
<evidence type="ECO:0000313" key="7">
    <source>
        <dbReference type="Proteomes" id="UP001190700"/>
    </source>
</evidence>
<comment type="subcellular location">
    <subcellularLocation>
        <location evidence="1">Membrane</location>
        <topology evidence="1">Multi-pass membrane protein</topology>
    </subcellularLocation>
</comment>
<name>A0AAE0KY07_9CHLO</name>
<comment type="caution">
    <text evidence="6">The sequence shown here is derived from an EMBL/GenBank/DDBJ whole genome shotgun (WGS) entry which is preliminary data.</text>
</comment>
<evidence type="ECO:0000256" key="5">
    <source>
        <dbReference type="SAM" id="Phobius"/>
    </source>
</evidence>
<feature type="transmembrane region" description="Helical" evidence="5">
    <location>
        <begin position="248"/>
        <end position="267"/>
    </location>
</feature>
<dbReference type="Proteomes" id="UP001190700">
    <property type="component" value="Unassembled WGS sequence"/>
</dbReference>
<evidence type="ECO:0000256" key="2">
    <source>
        <dbReference type="ARBA" id="ARBA00022692"/>
    </source>
</evidence>
<evidence type="ECO:0000256" key="3">
    <source>
        <dbReference type="ARBA" id="ARBA00022989"/>
    </source>
</evidence>
<evidence type="ECO:0000256" key="4">
    <source>
        <dbReference type="ARBA" id="ARBA00023136"/>
    </source>
</evidence>
<dbReference type="PANTHER" id="PTHR11040">
    <property type="entry name" value="ZINC/IRON TRANSPORTER"/>
    <property type="match status" value="1"/>
</dbReference>
<sequence length="333" mass="35464">MAKGHVALAWAVVTAASLSTVLGVVALLLFKKKLAANNAFITWMLGLSSGVMLYVCVAELFGKAEEQFTDDGLDEQHAKLWTTLSFFSGAIIMCILHLYAEFDGIGDLVASVSENSDATSVPSRLDEQGKSPIDQSGIEVEVGAKTNVEPSADIEMSAMESSVEEGFNESSETQQEKKRMYRLGLKTAAAVSLHNLPEGLASYVTTYMDGRTGLAISFGIILHNIPEGLVVGAPIYYGTGSARIALQWAFLSGLAEFLGGFVGYLLTSNGDTMNGSVYGFLYAFVTGVVTFIVATEFLPAAANCDRSKRKINFLVSFLVGAGVIAITLVLEGF</sequence>
<dbReference type="EMBL" id="LGRX02014336">
    <property type="protein sequence ID" value="KAK3264812.1"/>
    <property type="molecule type" value="Genomic_DNA"/>
</dbReference>
<keyword evidence="2 5" id="KW-0812">Transmembrane</keyword>
<feature type="transmembrane region" description="Helical" evidence="5">
    <location>
        <begin position="279"/>
        <end position="299"/>
    </location>
</feature>
<protein>
    <submittedName>
        <fullName evidence="6">Uncharacterized protein</fullName>
    </submittedName>
</protein>
<keyword evidence="4 5" id="KW-0472">Membrane</keyword>
<dbReference type="AlphaFoldDB" id="A0AAE0KY07"/>
<proteinExistence type="predicted"/>
<feature type="transmembrane region" description="Helical" evidence="5">
    <location>
        <begin position="81"/>
        <end position="100"/>
    </location>
</feature>
<dbReference type="PANTHER" id="PTHR11040:SF205">
    <property type="entry name" value="ZINC TRANSPORTER ZUPT"/>
    <property type="match status" value="1"/>
</dbReference>
<evidence type="ECO:0000313" key="6">
    <source>
        <dbReference type="EMBL" id="KAK3264812.1"/>
    </source>
</evidence>
<dbReference type="InterPro" id="IPR003689">
    <property type="entry name" value="ZIP"/>
</dbReference>
<reference evidence="6 7" key="1">
    <citation type="journal article" date="2015" name="Genome Biol. Evol.">
        <title>Comparative Genomics of a Bacterivorous Green Alga Reveals Evolutionary Causalities and Consequences of Phago-Mixotrophic Mode of Nutrition.</title>
        <authorList>
            <person name="Burns J.A."/>
            <person name="Paasch A."/>
            <person name="Narechania A."/>
            <person name="Kim E."/>
        </authorList>
    </citation>
    <scope>NUCLEOTIDE SEQUENCE [LARGE SCALE GENOMIC DNA]</scope>
    <source>
        <strain evidence="6 7">PLY_AMNH</strain>
    </source>
</reference>
<feature type="transmembrane region" description="Helical" evidence="5">
    <location>
        <begin position="6"/>
        <end position="30"/>
    </location>
</feature>